<accession>A0A183U6X2</accession>
<keyword evidence="2" id="KW-1185">Reference proteome</keyword>
<dbReference type="Proteomes" id="UP000050794">
    <property type="component" value="Unassembled WGS sequence"/>
</dbReference>
<evidence type="ECO:0000313" key="1">
    <source>
        <dbReference type="EMBL" id="VDM29959.1"/>
    </source>
</evidence>
<evidence type="ECO:0000313" key="3">
    <source>
        <dbReference type="WBParaSite" id="TCNE_0000424201-mRNA-1"/>
    </source>
</evidence>
<organism evidence="2 3">
    <name type="scientific">Toxocara canis</name>
    <name type="common">Canine roundworm</name>
    <dbReference type="NCBI Taxonomy" id="6265"/>
    <lineage>
        <taxon>Eukaryota</taxon>
        <taxon>Metazoa</taxon>
        <taxon>Ecdysozoa</taxon>
        <taxon>Nematoda</taxon>
        <taxon>Chromadorea</taxon>
        <taxon>Rhabditida</taxon>
        <taxon>Spirurina</taxon>
        <taxon>Ascaridomorpha</taxon>
        <taxon>Ascaridoidea</taxon>
        <taxon>Toxocaridae</taxon>
        <taxon>Toxocara</taxon>
    </lineage>
</organism>
<dbReference type="EMBL" id="UYWY01006749">
    <property type="protein sequence ID" value="VDM29959.1"/>
    <property type="molecule type" value="Genomic_DNA"/>
</dbReference>
<proteinExistence type="predicted"/>
<name>A0A183U6X2_TOXCA</name>
<reference evidence="3" key="1">
    <citation type="submission" date="2016-06" db="UniProtKB">
        <authorList>
            <consortium name="WormBaseParasite"/>
        </authorList>
    </citation>
    <scope>IDENTIFICATION</scope>
</reference>
<sequence>MWSNREEDGMDGVLGDDESIALTMDYWTKQLSQVI</sequence>
<reference evidence="1 2" key="2">
    <citation type="submission" date="2018-11" db="EMBL/GenBank/DDBJ databases">
        <authorList>
            <consortium name="Pathogen Informatics"/>
        </authorList>
    </citation>
    <scope>NUCLEOTIDE SEQUENCE [LARGE SCALE GENOMIC DNA]</scope>
</reference>
<dbReference type="WBParaSite" id="TCNE_0000424201-mRNA-1">
    <property type="protein sequence ID" value="TCNE_0000424201-mRNA-1"/>
    <property type="gene ID" value="TCNE_0000424201"/>
</dbReference>
<protein>
    <submittedName>
        <fullName evidence="3">Cytoplasmic protein</fullName>
    </submittedName>
</protein>
<gene>
    <name evidence="1" type="ORF">TCNE_LOCUS4242</name>
</gene>
<evidence type="ECO:0000313" key="2">
    <source>
        <dbReference type="Proteomes" id="UP000050794"/>
    </source>
</evidence>
<dbReference type="AlphaFoldDB" id="A0A183U6X2"/>